<reference evidence="1 2" key="1">
    <citation type="submission" date="2017-01" db="EMBL/GenBank/DDBJ databases">
        <authorList>
            <person name="Mah S.A."/>
            <person name="Swanson W.J."/>
            <person name="Moy G.W."/>
            <person name="Vacquier V.D."/>
        </authorList>
    </citation>
    <scope>NUCLEOTIDE SEQUENCE [LARGE SCALE GENOMIC DNA]</scope>
    <source>
        <strain evidence="1 2">GSMNP</strain>
    </source>
</reference>
<keyword evidence="2" id="KW-1185">Reference proteome</keyword>
<organism evidence="1 2">
    <name type="scientific">Smittium culicis</name>
    <dbReference type="NCBI Taxonomy" id="133412"/>
    <lineage>
        <taxon>Eukaryota</taxon>
        <taxon>Fungi</taxon>
        <taxon>Fungi incertae sedis</taxon>
        <taxon>Zoopagomycota</taxon>
        <taxon>Kickxellomycotina</taxon>
        <taxon>Harpellomycetes</taxon>
        <taxon>Harpellales</taxon>
        <taxon>Legeriomycetaceae</taxon>
        <taxon>Smittium</taxon>
    </lineage>
</organism>
<proteinExistence type="predicted"/>
<dbReference type="AlphaFoldDB" id="A0A1R1XNS0"/>
<evidence type="ECO:0000313" key="1">
    <source>
        <dbReference type="EMBL" id="OMJ16269.1"/>
    </source>
</evidence>
<dbReference type="OrthoDB" id="5597598at2759"/>
<accession>A0A1R1XNS0</accession>
<protein>
    <submittedName>
        <fullName evidence="1">Uncharacterized protein</fullName>
    </submittedName>
</protein>
<comment type="caution">
    <text evidence="1">The sequence shown here is derived from an EMBL/GenBank/DDBJ whole genome shotgun (WGS) entry which is preliminary data.</text>
</comment>
<dbReference type="EMBL" id="LSSN01002389">
    <property type="protein sequence ID" value="OMJ16269.1"/>
    <property type="molecule type" value="Genomic_DNA"/>
</dbReference>
<evidence type="ECO:0000313" key="2">
    <source>
        <dbReference type="Proteomes" id="UP000187283"/>
    </source>
</evidence>
<dbReference type="Proteomes" id="UP000187283">
    <property type="component" value="Unassembled WGS sequence"/>
</dbReference>
<sequence length="69" mass="8001">MNYFGSSNNAFLVAEIRIPDIEKFDGKIKNYISFKSALEIQYWMYPECFSIDKNKISYIGNHLKNTAGI</sequence>
<name>A0A1R1XNS0_9FUNG</name>
<gene>
    <name evidence="1" type="ORF">AYI70_g6720</name>
</gene>